<keyword evidence="4 6" id="KW-1133">Transmembrane helix</keyword>
<dbReference type="Proteomes" id="UP000326671">
    <property type="component" value="Unassembled WGS sequence"/>
</dbReference>
<evidence type="ECO:0000256" key="2">
    <source>
        <dbReference type="ARBA" id="ARBA00008974"/>
    </source>
</evidence>
<dbReference type="GO" id="GO:0015209">
    <property type="term" value="F:cytosine transmembrane transporter activity"/>
    <property type="evidence" value="ECO:0007669"/>
    <property type="project" value="InterPro"/>
</dbReference>
<keyword evidence="3 6" id="KW-0812">Transmembrane</keyword>
<feature type="transmembrane region" description="Helical" evidence="6">
    <location>
        <begin position="327"/>
        <end position="347"/>
    </location>
</feature>
<protein>
    <recommendedName>
        <fullName evidence="9">Purine-cytosine permease</fullName>
    </recommendedName>
</protein>
<evidence type="ECO:0000256" key="5">
    <source>
        <dbReference type="ARBA" id="ARBA00023136"/>
    </source>
</evidence>
<sequence length="476" mass="51962">MGKENSSISKDVAFGFLPAAKKDRVFGMWDLILIQVGIGISCICILTGAYTGLMVDAGEGLGAILFGEAFPILLIVPITIYFARYGIDTFIGFRSSFGYLGAKIFYFVFAILTIGYTAVALYMAGEAIVKLLSFTSLPAFLTSASTGVPLFAILLFIIAFAVTFKGPLAIRKFNWIGVPAIAILLVGLLILIVTGQGLEKILALTPAEPYEDFSRSFMTALELNVGLGFSWLPYLGQYSRLVKSEKAAYKATFFSYGILVNIAVVLGALTTLVVGTQNPTEWMIAIAGTWFGLIGLILLTLGNLTAAIFLMYSQVISLKTVFPKSSWLVAMLTTIPSVFLLLSSTFYNAFNSFITVIAYIMSIAGGIVIADFFFVKKQKISLYDLYNTNGKYKYWHGINPSAITSIIIGTVVYWGLYNPLLDKASGLFEYISAGIPAYFASLITYYISARYIFAYSVDKEASKKATEPIQEQVDLV</sequence>
<comment type="subcellular location">
    <subcellularLocation>
        <location evidence="1">Membrane</location>
        <topology evidence="1">Multi-pass membrane protein</topology>
    </subcellularLocation>
</comment>
<dbReference type="Gene3D" id="1.10.4160.10">
    <property type="entry name" value="Hydantoin permease"/>
    <property type="match status" value="1"/>
</dbReference>
<evidence type="ECO:0000256" key="6">
    <source>
        <dbReference type="SAM" id="Phobius"/>
    </source>
</evidence>
<feature type="transmembrane region" description="Helical" evidence="6">
    <location>
        <begin position="31"/>
        <end position="55"/>
    </location>
</feature>
<name>A0A5J5HHU2_9BACI</name>
<dbReference type="InterPro" id="IPR030191">
    <property type="entry name" value="CodB"/>
</dbReference>
<evidence type="ECO:0008006" key="9">
    <source>
        <dbReference type="Google" id="ProtNLM"/>
    </source>
</evidence>
<dbReference type="PANTHER" id="PTHR30569:SF0">
    <property type="entry name" value="CYTOSINE PERMEASE"/>
    <property type="match status" value="1"/>
</dbReference>
<organism evidence="7 8">
    <name type="scientific">Niallia endozanthoxylica</name>
    <dbReference type="NCBI Taxonomy" id="2036016"/>
    <lineage>
        <taxon>Bacteria</taxon>
        <taxon>Bacillati</taxon>
        <taxon>Bacillota</taxon>
        <taxon>Bacilli</taxon>
        <taxon>Bacillales</taxon>
        <taxon>Bacillaceae</taxon>
        <taxon>Niallia</taxon>
    </lineage>
</organism>
<feature type="transmembrane region" description="Helical" evidence="6">
    <location>
        <begin position="282"/>
        <end position="315"/>
    </location>
</feature>
<feature type="transmembrane region" description="Helical" evidence="6">
    <location>
        <begin position="353"/>
        <end position="374"/>
    </location>
</feature>
<keyword evidence="8" id="KW-1185">Reference proteome</keyword>
<evidence type="ECO:0000313" key="8">
    <source>
        <dbReference type="Proteomes" id="UP000326671"/>
    </source>
</evidence>
<feature type="transmembrane region" description="Helical" evidence="6">
    <location>
        <begin position="61"/>
        <end position="83"/>
    </location>
</feature>
<dbReference type="RefSeq" id="WP_150441675.1">
    <property type="nucleotide sequence ID" value="NZ_VYKL01000031.1"/>
</dbReference>
<gene>
    <name evidence="7" type="ORF">F4V44_19415</name>
</gene>
<proteinExistence type="inferred from homology"/>
<dbReference type="PANTHER" id="PTHR30569">
    <property type="entry name" value="CYTOSINE TRANSPORTER CODB"/>
    <property type="match status" value="1"/>
</dbReference>
<evidence type="ECO:0000256" key="1">
    <source>
        <dbReference type="ARBA" id="ARBA00004141"/>
    </source>
</evidence>
<feature type="transmembrane region" description="Helical" evidence="6">
    <location>
        <begin position="137"/>
        <end position="161"/>
    </location>
</feature>
<feature type="transmembrane region" description="Helical" evidence="6">
    <location>
        <begin position="253"/>
        <end position="276"/>
    </location>
</feature>
<feature type="transmembrane region" description="Helical" evidence="6">
    <location>
        <begin position="104"/>
        <end position="125"/>
    </location>
</feature>
<dbReference type="EMBL" id="VYKL01000031">
    <property type="protein sequence ID" value="KAA9019518.1"/>
    <property type="molecule type" value="Genomic_DNA"/>
</dbReference>
<comment type="similarity">
    <text evidence="2">Belongs to the purine-cytosine permease (2.A.39) family.</text>
</comment>
<dbReference type="InterPro" id="IPR001248">
    <property type="entry name" value="Pur-cyt_permease"/>
</dbReference>
<accession>A0A5J5HHU2</accession>
<keyword evidence="5 6" id="KW-0472">Membrane</keyword>
<evidence type="ECO:0000256" key="3">
    <source>
        <dbReference type="ARBA" id="ARBA00022692"/>
    </source>
</evidence>
<dbReference type="OrthoDB" id="9780088at2"/>
<feature type="transmembrane region" description="Helical" evidence="6">
    <location>
        <begin position="173"/>
        <end position="193"/>
    </location>
</feature>
<evidence type="ECO:0000313" key="7">
    <source>
        <dbReference type="EMBL" id="KAA9019518.1"/>
    </source>
</evidence>
<feature type="transmembrane region" description="Helical" evidence="6">
    <location>
        <begin position="394"/>
        <end position="415"/>
    </location>
</feature>
<dbReference type="AlphaFoldDB" id="A0A5J5HHU2"/>
<comment type="caution">
    <text evidence="7">The sequence shown here is derived from an EMBL/GenBank/DDBJ whole genome shotgun (WGS) entry which is preliminary data.</text>
</comment>
<evidence type="ECO:0000256" key="4">
    <source>
        <dbReference type="ARBA" id="ARBA00022989"/>
    </source>
</evidence>
<feature type="transmembrane region" description="Helical" evidence="6">
    <location>
        <begin position="213"/>
        <end position="232"/>
    </location>
</feature>
<feature type="transmembrane region" description="Helical" evidence="6">
    <location>
        <begin position="435"/>
        <end position="453"/>
    </location>
</feature>
<dbReference type="GO" id="GO:0005886">
    <property type="term" value="C:plasma membrane"/>
    <property type="evidence" value="ECO:0007669"/>
    <property type="project" value="TreeGrafter"/>
</dbReference>
<dbReference type="Pfam" id="PF02133">
    <property type="entry name" value="Transp_cyt_pur"/>
    <property type="match status" value="1"/>
</dbReference>
<reference evidence="7 8" key="1">
    <citation type="submission" date="2019-09" db="EMBL/GenBank/DDBJ databases">
        <title>Whole genome sequences of isolates from the Mars Exploration Rovers.</title>
        <authorList>
            <person name="Seuylemezian A."/>
            <person name="Vaishampayan P."/>
        </authorList>
    </citation>
    <scope>NUCLEOTIDE SEQUENCE [LARGE SCALE GENOMIC DNA]</scope>
    <source>
        <strain evidence="7 8">MER_TA_151</strain>
    </source>
</reference>